<dbReference type="OrthoDB" id="103611at2157"/>
<dbReference type="Pfam" id="PF01243">
    <property type="entry name" value="PNPOx_N"/>
    <property type="match status" value="1"/>
</dbReference>
<dbReference type="InterPro" id="IPR029039">
    <property type="entry name" value="Flavoprotein-like_sf"/>
</dbReference>
<keyword evidence="4" id="KW-1185">Reference proteome</keyword>
<dbReference type="EMBL" id="CP002551">
    <property type="protein sequence ID" value="ADZ09669.1"/>
    <property type="molecule type" value="Genomic_DNA"/>
</dbReference>
<reference evidence="4" key="1">
    <citation type="submission" date="2011-02" db="EMBL/GenBank/DDBJ databases">
        <title>Complete sequence of Methanobacterium sp. AL-21.</title>
        <authorList>
            <consortium name="US DOE Joint Genome Institute"/>
            <person name="Lucas S."/>
            <person name="Copeland A."/>
            <person name="Lapidus A."/>
            <person name="Cheng J.-F."/>
            <person name="Goodwin L."/>
            <person name="Pitluck S."/>
            <person name="Chertkov O."/>
            <person name="Detter J.C."/>
            <person name="Han C."/>
            <person name="Tapia R."/>
            <person name="Land M."/>
            <person name="Hauser L."/>
            <person name="Kyrpides N."/>
            <person name="Ivanova N."/>
            <person name="Mikhailova N."/>
            <person name="Pagani I."/>
            <person name="Cadillo-Quiroz H."/>
            <person name="Imachi H."/>
            <person name="Zinder S."/>
            <person name="Liu W."/>
            <person name="Woyke T."/>
        </authorList>
    </citation>
    <scope>NUCLEOTIDE SEQUENCE [LARGE SCALE GENOMIC DNA]</scope>
    <source>
        <strain evidence="4">AL-21</strain>
    </source>
</reference>
<evidence type="ECO:0000313" key="4">
    <source>
        <dbReference type="Proteomes" id="UP000007490"/>
    </source>
</evidence>
<dbReference type="InterPro" id="IPR011576">
    <property type="entry name" value="Pyridox_Oxase_N"/>
</dbReference>
<dbReference type="STRING" id="877455.Metbo_1431"/>
<dbReference type="HOGENOM" id="CLU_884589_0_0_2"/>
<dbReference type="GO" id="GO:0006783">
    <property type="term" value="P:heme biosynthetic process"/>
    <property type="evidence" value="ECO:0007669"/>
    <property type="project" value="TreeGrafter"/>
</dbReference>
<dbReference type="SUPFAM" id="SSF52218">
    <property type="entry name" value="Flavoproteins"/>
    <property type="match status" value="1"/>
</dbReference>
<evidence type="ECO:0000259" key="1">
    <source>
        <dbReference type="Pfam" id="PF01243"/>
    </source>
</evidence>
<protein>
    <submittedName>
        <fullName evidence="3">Pyridoxamine 5'-phosphate oxidase-related FMN-binding protein</fullName>
    </submittedName>
</protein>
<accession>F0T843</accession>
<organism evidence="3 4">
    <name type="scientific">Methanobacterium lacus (strain AL-21)</name>
    <dbReference type="NCBI Taxonomy" id="877455"/>
    <lineage>
        <taxon>Archaea</taxon>
        <taxon>Methanobacteriati</taxon>
        <taxon>Methanobacteriota</taxon>
        <taxon>Methanomada group</taxon>
        <taxon>Methanobacteria</taxon>
        <taxon>Methanobacteriales</taxon>
        <taxon>Methanobacteriaceae</taxon>
        <taxon>Methanobacterium</taxon>
    </lineage>
</organism>
<evidence type="ECO:0000259" key="2">
    <source>
        <dbReference type="Pfam" id="PF12724"/>
    </source>
</evidence>
<dbReference type="PANTHER" id="PTHR38030:SF2">
    <property type="entry name" value="PROTOPORPHYRINOGEN IX DEHYDROGENASE [QUINONE]"/>
    <property type="match status" value="1"/>
</dbReference>
<proteinExistence type="predicted"/>
<dbReference type="Gene3D" id="3.40.50.360">
    <property type="match status" value="1"/>
</dbReference>
<dbReference type="eggNOG" id="arCOG00525">
    <property type="taxonomic scope" value="Archaea"/>
</dbReference>
<reference evidence="3 4" key="2">
    <citation type="journal article" date="2014" name="Int. J. Syst. Evol. Microbiol.">
        <title>Methanobacterium paludis sp. nov. and a novel strain of Methanobacterium lacus isolated from northern peatlands.</title>
        <authorList>
            <person name="Cadillo-Quiroz H."/>
            <person name="Brauer S.L."/>
            <person name="Goodson N."/>
            <person name="Yavitt J.B."/>
            <person name="Zinder S.H."/>
        </authorList>
    </citation>
    <scope>NUCLEOTIDE SEQUENCE [LARGE SCALE GENOMIC DNA]</scope>
    <source>
        <strain evidence="3 4">AL-21</strain>
    </source>
</reference>
<dbReference type="GO" id="GO:0010181">
    <property type="term" value="F:FMN binding"/>
    <property type="evidence" value="ECO:0007669"/>
    <property type="project" value="TreeGrafter"/>
</dbReference>
<dbReference type="InterPro" id="IPR026816">
    <property type="entry name" value="Flavodoxin_dom"/>
</dbReference>
<dbReference type="InterPro" id="IPR012349">
    <property type="entry name" value="Split_barrel_FMN-bd"/>
</dbReference>
<dbReference type="InterPro" id="IPR052200">
    <property type="entry name" value="Protoporphyrinogen_IX_DH"/>
</dbReference>
<dbReference type="KEGG" id="mel:Metbo_1431"/>
<dbReference type="Pfam" id="PF12724">
    <property type="entry name" value="Flavodoxin_5"/>
    <property type="match status" value="1"/>
</dbReference>
<gene>
    <name evidence="3" type="ordered locus">Metbo_1431</name>
</gene>
<feature type="domain" description="Pyridoxamine 5'-phosphate oxidase N-terminal" evidence="1">
    <location>
        <begin position="177"/>
        <end position="296"/>
    </location>
</feature>
<feature type="domain" description="Flavodoxin" evidence="2">
    <location>
        <begin position="5"/>
        <end position="130"/>
    </location>
</feature>
<dbReference type="GeneID" id="10277882"/>
<dbReference type="SUPFAM" id="SSF50475">
    <property type="entry name" value="FMN-binding split barrel"/>
    <property type="match status" value="1"/>
</dbReference>
<dbReference type="GO" id="GO:0070819">
    <property type="term" value="F:menaquinone-dependent protoporphyrinogen oxidase activity"/>
    <property type="evidence" value="ECO:0007669"/>
    <property type="project" value="TreeGrafter"/>
</dbReference>
<dbReference type="PANTHER" id="PTHR38030">
    <property type="entry name" value="PROTOPORPHYRINOGEN IX DEHYDROGENASE [MENAQUINONE]"/>
    <property type="match status" value="1"/>
</dbReference>
<evidence type="ECO:0000313" key="3">
    <source>
        <dbReference type="EMBL" id="ADZ09669.1"/>
    </source>
</evidence>
<dbReference type="AlphaFoldDB" id="F0T843"/>
<dbReference type="RefSeq" id="WP_013645020.1">
    <property type="nucleotide sequence ID" value="NC_015216.1"/>
</dbReference>
<dbReference type="Gene3D" id="2.30.110.10">
    <property type="entry name" value="Electron Transport, Fmn-binding Protein, Chain A"/>
    <property type="match status" value="1"/>
</dbReference>
<sequence length="314" mass="35944">MLKTLVVYSGKYNTTEEVAKTISLITGPSRYCTVDNFKEEYRDFDFVVLGAPIYEEKVDPAMVEFVKENSTWLAKKAVAAYCTCLDTNGGLRELNNLAFDYQINFLTLKALGGRLILDKLDSEDKVAIEEFLELVKLPHQDMDFYNEEEVIKFALKLKELKEELLSKLDDEKLLVMVEEFINSHNTCCLATCHNGTVRSTPIEYNYRNKNLYLLSEGGEKFSNLLLNENVSVSIYDSFKGMNSLAGMQITGKATIIAETSEEYEEVIEMKGLNLESLKRLPVNINLIKIQVDRIEFLFSKFKEMNADTRQIVNY</sequence>
<dbReference type="Proteomes" id="UP000007490">
    <property type="component" value="Chromosome"/>
</dbReference>
<name>F0T843_METLA</name>